<dbReference type="AlphaFoldDB" id="A0A9P6ATQ2"/>
<dbReference type="OrthoDB" id="2745718at2759"/>
<keyword evidence="2" id="KW-1185">Reference proteome</keyword>
<protein>
    <submittedName>
        <fullName evidence="1">Uncharacterized protein</fullName>
    </submittedName>
</protein>
<evidence type="ECO:0000313" key="2">
    <source>
        <dbReference type="Proteomes" id="UP000886523"/>
    </source>
</evidence>
<evidence type="ECO:0000313" key="1">
    <source>
        <dbReference type="EMBL" id="KAF9511775.1"/>
    </source>
</evidence>
<accession>A0A9P6ATQ2</accession>
<sequence length="107" mass="11862">MFGYTDGSGRAGAARLNQLERHIDAWNKLDWVESHIDVPIGNDGLYALRDGTRGLPLRMWTLGFEFPVDEVEIDPSNNLLVVLFRRVSCVHMVSVGIGDGRALPLIA</sequence>
<gene>
    <name evidence="1" type="ORF">BS47DRAFT_1486687</name>
</gene>
<name>A0A9P6ATQ2_9AGAM</name>
<dbReference type="Proteomes" id="UP000886523">
    <property type="component" value="Unassembled WGS sequence"/>
</dbReference>
<dbReference type="EMBL" id="MU128996">
    <property type="protein sequence ID" value="KAF9511775.1"/>
    <property type="molecule type" value="Genomic_DNA"/>
</dbReference>
<reference evidence="1" key="1">
    <citation type="journal article" date="2020" name="Nat. Commun.">
        <title>Large-scale genome sequencing of mycorrhizal fungi provides insights into the early evolution of symbiotic traits.</title>
        <authorList>
            <person name="Miyauchi S."/>
            <person name="Kiss E."/>
            <person name="Kuo A."/>
            <person name="Drula E."/>
            <person name="Kohler A."/>
            <person name="Sanchez-Garcia M."/>
            <person name="Morin E."/>
            <person name="Andreopoulos B."/>
            <person name="Barry K.W."/>
            <person name="Bonito G."/>
            <person name="Buee M."/>
            <person name="Carver A."/>
            <person name="Chen C."/>
            <person name="Cichocki N."/>
            <person name="Clum A."/>
            <person name="Culley D."/>
            <person name="Crous P.W."/>
            <person name="Fauchery L."/>
            <person name="Girlanda M."/>
            <person name="Hayes R.D."/>
            <person name="Keri Z."/>
            <person name="LaButti K."/>
            <person name="Lipzen A."/>
            <person name="Lombard V."/>
            <person name="Magnuson J."/>
            <person name="Maillard F."/>
            <person name="Murat C."/>
            <person name="Nolan M."/>
            <person name="Ohm R.A."/>
            <person name="Pangilinan J."/>
            <person name="Pereira M.F."/>
            <person name="Perotto S."/>
            <person name="Peter M."/>
            <person name="Pfister S."/>
            <person name="Riley R."/>
            <person name="Sitrit Y."/>
            <person name="Stielow J.B."/>
            <person name="Szollosi G."/>
            <person name="Zifcakova L."/>
            <person name="Stursova M."/>
            <person name="Spatafora J.W."/>
            <person name="Tedersoo L."/>
            <person name="Vaario L.M."/>
            <person name="Yamada A."/>
            <person name="Yan M."/>
            <person name="Wang P."/>
            <person name="Xu J."/>
            <person name="Bruns T."/>
            <person name="Baldrian P."/>
            <person name="Vilgalys R."/>
            <person name="Dunand C."/>
            <person name="Henrissat B."/>
            <person name="Grigoriev I.V."/>
            <person name="Hibbett D."/>
            <person name="Nagy L.G."/>
            <person name="Martin F.M."/>
        </authorList>
    </citation>
    <scope>NUCLEOTIDE SEQUENCE</scope>
    <source>
        <strain evidence="1">UP504</strain>
    </source>
</reference>
<proteinExistence type="predicted"/>
<comment type="caution">
    <text evidence="1">The sequence shown here is derived from an EMBL/GenBank/DDBJ whole genome shotgun (WGS) entry which is preliminary data.</text>
</comment>
<organism evidence="1 2">
    <name type="scientific">Hydnum rufescens UP504</name>
    <dbReference type="NCBI Taxonomy" id="1448309"/>
    <lineage>
        <taxon>Eukaryota</taxon>
        <taxon>Fungi</taxon>
        <taxon>Dikarya</taxon>
        <taxon>Basidiomycota</taxon>
        <taxon>Agaricomycotina</taxon>
        <taxon>Agaricomycetes</taxon>
        <taxon>Cantharellales</taxon>
        <taxon>Hydnaceae</taxon>
        <taxon>Hydnum</taxon>
    </lineage>
</organism>